<feature type="domain" description="DNA methylase N-4/N-6" evidence="4">
    <location>
        <begin position="165"/>
        <end position="266"/>
    </location>
</feature>
<dbReference type="Gene3D" id="3.40.50.150">
    <property type="entry name" value="Vaccinia Virus protein VP39"/>
    <property type="match status" value="1"/>
</dbReference>
<dbReference type="PRINTS" id="PR00508">
    <property type="entry name" value="S21N4MTFRASE"/>
</dbReference>
<reference evidence="5" key="1">
    <citation type="journal article" date="2015" name="Nature">
        <title>Complex archaea that bridge the gap between prokaryotes and eukaryotes.</title>
        <authorList>
            <person name="Spang A."/>
            <person name="Saw J.H."/>
            <person name="Jorgensen S.L."/>
            <person name="Zaremba-Niedzwiedzka K."/>
            <person name="Martijn J."/>
            <person name="Lind A.E."/>
            <person name="van Eijk R."/>
            <person name="Schleper C."/>
            <person name="Guy L."/>
            <person name="Ettema T.J."/>
        </authorList>
    </citation>
    <scope>NUCLEOTIDE SEQUENCE</scope>
</reference>
<keyword evidence="2" id="KW-0808">Transferase</keyword>
<feature type="compositionally biased region" description="Polar residues" evidence="3">
    <location>
        <begin position="169"/>
        <end position="179"/>
    </location>
</feature>
<dbReference type="Pfam" id="PF01555">
    <property type="entry name" value="N6_N4_Mtase"/>
    <property type="match status" value="1"/>
</dbReference>
<organism evidence="5">
    <name type="scientific">marine sediment metagenome</name>
    <dbReference type="NCBI Taxonomy" id="412755"/>
    <lineage>
        <taxon>unclassified sequences</taxon>
        <taxon>metagenomes</taxon>
        <taxon>ecological metagenomes</taxon>
    </lineage>
</organism>
<keyword evidence="1" id="KW-0489">Methyltransferase</keyword>
<evidence type="ECO:0000256" key="2">
    <source>
        <dbReference type="ARBA" id="ARBA00022679"/>
    </source>
</evidence>
<dbReference type="GO" id="GO:0032259">
    <property type="term" value="P:methylation"/>
    <property type="evidence" value="ECO:0007669"/>
    <property type="project" value="UniProtKB-KW"/>
</dbReference>
<protein>
    <recommendedName>
        <fullName evidence="4">DNA methylase N-4/N-6 domain-containing protein</fullName>
    </recommendedName>
</protein>
<sequence length="283" mass="33089">MAKNNKTWDTIFADPPDNINLKYNLHSDHIPDEEYVHLLRQWLFVFTQRARCVWFSYNVKWWVEIARIVTDLKQLFGHTVKVKLCVQIYTFGQHNQHDFGTNHRPILRITRKDAPLYPDAIRIQSQRQINGDSRANPAGRVPGDVFDFPRVTSNSKQRRRWHPTDAIRIQSQRQINGDSRANPAGRVPGDVFDFPRVTGNSKQRRRWHPTQLHERLVERCIKMTTLPGERVLDPFGGTGTTLRVCKQISRECTLLEIDSFYCEQIAKENALEQVSENTWSEDL</sequence>
<dbReference type="GO" id="GO:0003677">
    <property type="term" value="F:DNA binding"/>
    <property type="evidence" value="ECO:0007669"/>
    <property type="project" value="InterPro"/>
</dbReference>
<evidence type="ECO:0000256" key="3">
    <source>
        <dbReference type="SAM" id="MobiDB-lite"/>
    </source>
</evidence>
<name>A0A0F9JGL9_9ZZZZ</name>
<dbReference type="SUPFAM" id="SSF53335">
    <property type="entry name" value="S-adenosyl-L-methionine-dependent methyltransferases"/>
    <property type="match status" value="1"/>
</dbReference>
<dbReference type="GO" id="GO:0008170">
    <property type="term" value="F:N-methyltransferase activity"/>
    <property type="evidence" value="ECO:0007669"/>
    <property type="project" value="InterPro"/>
</dbReference>
<evidence type="ECO:0000259" key="4">
    <source>
        <dbReference type="Pfam" id="PF01555"/>
    </source>
</evidence>
<evidence type="ECO:0000313" key="5">
    <source>
        <dbReference type="EMBL" id="KKM68999.1"/>
    </source>
</evidence>
<accession>A0A0F9JGL9</accession>
<dbReference type="InterPro" id="IPR002941">
    <property type="entry name" value="DNA_methylase_N4/N6"/>
</dbReference>
<dbReference type="EMBL" id="LAZR01010066">
    <property type="protein sequence ID" value="KKM68999.1"/>
    <property type="molecule type" value="Genomic_DNA"/>
</dbReference>
<comment type="caution">
    <text evidence="5">The sequence shown here is derived from an EMBL/GenBank/DDBJ whole genome shotgun (WGS) entry which is preliminary data.</text>
</comment>
<dbReference type="InterPro" id="IPR001091">
    <property type="entry name" value="RM_Methyltransferase"/>
</dbReference>
<dbReference type="AlphaFoldDB" id="A0A0F9JGL9"/>
<proteinExistence type="predicted"/>
<gene>
    <name evidence="5" type="ORF">LCGC14_1455220</name>
</gene>
<feature type="region of interest" description="Disordered" evidence="3">
    <location>
        <begin position="130"/>
        <end position="206"/>
    </location>
</feature>
<evidence type="ECO:0000256" key="1">
    <source>
        <dbReference type="ARBA" id="ARBA00022603"/>
    </source>
</evidence>
<dbReference type="InterPro" id="IPR029063">
    <property type="entry name" value="SAM-dependent_MTases_sf"/>
</dbReference>